<organism evidence="1 2">
    <name type="scientific">Pseudomonas fluorescens</name>
    <dbReference type="NCBI Taxonomy" id="294"/>
    <lineage>
        <taxon>Bacteria</taxon>
        <taxon>Pseudomonadati</taxon>
        <taxon>Pseudomonadota</taxon>
        <taxon>Gammaproteobacteria</taxon>
        <taxon>Pseudomonadales</taxon>
        <taxon>Pseudomonadaceae</taxon>
        <taxon>Pseudomonas</taxon>
    </lineage>
</organism>
<dbReference type="RefSeq" id="WP_150731946.1">
    <property type="nucleotide sequence ID" value="NZ_CABVIF010000001.1"/>
</dbReference>
<dbReference type="AlphaFoldDB" id="A0A5E7GH47"/>
<dbReference type="EMBL" id="CABVIF010000001">
    <property type="protein sequence ID" value="VVO50910.1"/>
    <property type="molecule type" value="Genomic_DNA"/>
</dbReference>
<evidence type="ECO:0000313" key="2">
    <source>
        <dbReference type="Proteomes" id="UP000327111"/>
    </source>
</evidence>
<proteinExistence type="predicted"/>
<gene>
    <name evidence="1" type="ORF">PS854_00283</name>
</gene>
<name>A0A5E7GH47_PSEFL</name>
<evidence type="ECO:0000313" key="1">
    <source>
        <dbReference type="EMBL" id="VVO50910.1"/>
    </source>
</evidence>
<accession>A0A5E7GH47</accession>
<reference evidence="1 2" key="1">
    <citation type="submission" date="2019-09" db="EMBL/GenBank/DDBJ databases">
        <authorList>
            <person name="Chandra G."/>
            <person name="Truman W A."/>
        </authorList>
    </citation>
    <scope>NUCLEOTIDE SEQUENCE [LARGE SCALE GENOMIC DNA]</scope>
    <source>
        <strain evidence="1">PS854</strain>
    </source>
</reference>
<protein>
    <submittedName>
        <fullName evidence="1">Uncharacterized protein</fullName>
    </submittedName>
</protein>
<dbReference type="Proteomes" id="UP000327111">
    <property type="component" value="Unassembled WGS sequence"/>
</dbReference>
<sequence length="92" mass="10380">MHSIAFSQDRNQSAEPLLTNVCFGSFFAGQDHEERWSSQMQMPDYIQSDAIITASVILMNYSFLSMASRTPRIVGDTLANDGINQVREPHQQ</sequence>